<dbReference type="Proteomes" id="UP000734854">
    <property type="component" value="Unassembled WGS sequence"/>
</dbReference>
<dbReference type="InterPro" id="IPR032640">
    <property type="entry name" value="AMPK1_CBM"/>
</dbReference>
<dbReference type="InterPro" id="IPR014756">
    <property type="entry name" value="Ig_E-set"/>
</dbReference>
<sequence>MECLKTNLMRKLDLAQDYTYPCIEPSGRLWMRRRRLTYSHSSYTSSQDFPRYFSMIYPSQSFLYGHKSSRTFAIPINVGVEPSSLSEEKNTNGANEIMLEDTSEVGSPRKLTSDELLVEEDALTKYKNELAVLELELQASIHLVYISYQIIKQLIQALVGLAEEVANSGIPLDSRKINGKYIQSHLLARLEVVHEKVKEQIKDVDLLRFEEVELFWVGMAESVQVKGSFDGWTKGEEMSPEYSGNCARFSATLKLRPGRYEIKFLVDGEWQLSTELPTVGEGLMQNNLLVVTS</sequence>
<reference evidence="2 3" key="1">
    <citation type="submission" date="2020-08" db="EMBL/GenBank/DDBJ databases">
        <title>Plant Genome Project.</title>
        <authorList>
            <person name="Zhang R.-G."/>
        </authorList>
    </citation>
    <scope>NUCLEOTIDE SEQUENCE [LARGE SCALE GENOMIC DNA]</scope>
    <source>
        <tissue evidence="2">Rhizome</tissue>
    </source>
</reference>
<feature type="domain" description="AMP-activated protein kinase glycogen-binding" evidence="1">
    <location>
        <begin position="212"/>
        <end position="289"/>
    </location>
</feature>
<dbReference type="InterPro" id="IPR013783">
    <property type="entry name" value="Ig-like_fold"/>
</dbReference>
<protein>
    <recommendedName>
        <fullName evidence="1">AMP-activated protein kinase glycogen-binding domain-containing protein</fullName>
    </recommendedName>
</protein>
<dbReference type="GO" id="GO:0009507">
    <property type="term" value="C:chloroplast"/>
    <property type="evidence" value="ECO:0007669"/>
    <property type="project" value="UniProtKB-ARBA"/>
</dbReference>
<organism evidence="2 3">
    <name type="scientific">Zingiber officinale</name>
    <name type="common">Ginger</name>
    <name type="synonym">Amomum zingiber</name>
    <dbReference type="NCBI Taxonomy" id="94328"/>
    <lineage>
        <taxon>Eukaryota</taxon>
        <taxon>Viridiplantae</taxon>
        <taxon>Streptophyta</taxon>
        <taxon>Embryophyta</taxon>
        <taxon>Tracheophyta</taxon>
        <taxon>Spermatophyta</taxon>
        <taxon>Magnoliopsida</taxon>
        <taxon>Liliopsida</taxon>
        <taxon>Zingiberales</taxon>
        <taxon>Zingiberaceae</taxon>
        <taxon>Zingiber</taxon>
    </lineage>
</organism>
<evidence type="ECO:0000259" key="1">
    <source>
        <dbReference type="Pfam" id="PF16561"/>
    </source>
</evidence>
<proteinExistence type="predicted"/>
<dbReference type="EMBL" id="JACMSC010000011">
    <property type="protein sequence ID" value="KAG6501209.1"/>
    <property type="molecule type" value="Genomic_DNA"/>
</dbReference>
<dbReference type="Pfam" id="PF16561">
    <property type="entry name" value="AMPK1_CBM"/>
    <property type="match status" value="1"/>
</dbReference>
<comment type="caution">
    <text evidence="2">The sequence shown here is derived from an EMBL/GenBank/DDBJ whole genome shotgun (WGS) entry which is preliminary data.</text>
</comment>
<evidence type="ECO:0000313" key="3">
    <source>
        <dbReference type="Proteomes" id="UP000734854"/>
    </source>
</evidence>
<name>A0A8J5GB10_ZINOF</name>
<keyword evidence="3" id="KW-1185">Reference proteome</keyword>
<dbReference type="PANTHER" id="PTHR47342">
    <property type="entry name" value="PROTEIN PTST, CHLOROPLASTIC"/>
    <property type="match status" value="1"/>
</dbReference>
<accession>A0A8J5GB10</accession>
<dbReference type="AlphaFoldDB" id="A0A8J5GB10"/>
<dbReference type="PANTHER" id="PTHR47342:SF1">
    <property type="entry name" value="PROTEIN PTST, CHLOROPLASTIC"/>
    <property type="match status" value="1"/>
</dbReference>
<gene>
    <name evidence="2" type="ORF">ZIOFF_041084</name>
</gene>
<evidence type="ECO:0000313" key="2">
    <source>
        <dbReference type="EMBL" id="KAG6501209.1"/>
    </source>
</evidence>
<dbReference type="Gene3D" id="2.60.40.10">
    <property type="entry name" value="Immunoglobulins"/>
    <property type="match status" value="1"/>
</dbReference>
<dbReference type="CDD" id="cd02859">
    <property type="entry name" value="E_set_AMPKbeta_like_N"/>
    <property type="match status" value="1"/>
</dbReference>
<dbReference type="SUPFAM" id="SSF81296">
    <property type="entry name" value="E set domains"/>
    <property type="match status" value="1"/>
</dbReference>